<dbReference type="PROSITE" id="PS00375">
    <property type="entry name" value="UDPGT"/>
    <property type="match status" value="1"/>
</dbReference>
<dbReference type="PANTHER" id="PTHR48047:SF185">
    <property type="entry name" value="GLYCOSYLTRANSFERASE"/>
    <property type="match status" value="1"/>
</dbReference>
<keyword evidence="4 6" id="KW-0808">Transferase</keyword>
<dbReference type="InterPro" id="IPR002213">
    <property type="entry name" value="UDP_glucos_trans"/>
</dbReference>
<dbReference type="FunFam" id="3.40.50.2000:FF:000107">
    <property type="entry name" value="Glycosyltransferase"/>
    <property type="match status" value="1"/>
</dbReference>
<dbReference type="UniPathway" id="UPA00009"/>
<evidence type="ECO:0000256" key="1">
    <source>
        <dbReference type="ARBA" id="ARBA00004935"/>
    </source>
</evidence>
<dbReference type="EC" id="2.4.1.-" evidence="7"/>
<proteinExistence type="inferred from homology"/>
<name>A0A6N2KC85_SALVM</name>
<reference evidence="8" key="1">
    <citation type="submission" date="2019-03" db="EMBL/GenBank/DDBJ databases">
        <authorList>
            <person name="Mank J."/>
            <person name="Almeida P."/>
        </authorList>
    </citation>
    <scope>NUCLEOTIDE SEQUENCE</scope>
    <source>
        <strain evidence="8">78183</strain>
    </source>
</reference>
<dbReference type="PANTHER" id="PTHR48047">
    <property type="entry name" value="GLYCOSYLTRANSFERASE"/>
    <property type="match status" value="1"/>
</dbReference>
<accession>A0A6N2KC85</accession>
<keyword evidence="3 6" id="KW-0328">Glycosyltransferase</keyword>
<dbReference type="Gene3D" id="3.40.50.2000">
    <property type="entry name" value="Glycogen Phosphorylase B"/>
    <property type="match status" value="2"/>
</dbReference>
<evidence type="ECO:0000256" key="7">
    <source>
        <dbReference type="RuleBase" id="RU362057"/>
    </source>
</evidence>
<dbReference type="GO" id="GO:0009718">
    <property type="term" value="P:anthocyanin-containing compound biosynthetic process"/>
    <property type="evidence" value="ECO:0007669"/>
    <property type="project" value="UniProtKB-UniPathway"/>
</dbReference>
<evidence type="ECO:0000256" key="5">
    <source>
        <dbReference type="ARBA" id="ARBA00047606"/>
    </source>
</evidence>
<evidence type="ECO:0000256" key="3">
    <source>
        <dbReference type="ARBA" id="ARBA00022676"/>
    </source>
</evidence>
<comment type="pathway">
    <text evidence="1">Pigment biosynthesis; anthocyanin biosynthesis.</text>
</comment>
<evidence type="ECO:0000256" key="2">
    <source>
        <dbReference type="ARBA" id="ARBA00009995"/>
    </source>
</evidence>
<protein>
    <recommendedName>
        <fullName evidence="7">Glycosyltransferase</fullName>
        <ecNumber evidence="7">2.4.1.-</ecNumber>
    </recommendedName>
</protein>
<comment type="similarity">
    <text evidence="2 6">Belongs to the UDP-glycosyltransferase family.</text>
</comment>
<organism evidence="8">
    <name type="scientific">Salix viminalis</name>
    <name type="common">Common osier</name>
    <name type="synonym">Basket willow</name>
    <dbReference type="NCBI Taxonomy" id="40686"/>
    <lineage>
        <taxon>Eukaryota</taxon>
        <taxon>Viridiplantae</taxon>
        <taxon>Streptophyta</taxon>
        <taxon>Embryophyta</taxon>
        <taxon>Tracheophyta</taxon>
        <taxon>Spermatophyta</taxon>
        <taxon>Magnoliopsida</taxon>
        <taxon>eudicotyledons</taxon>
        <taxon>Gunneridae</taxon>
        <taxon>Pentapetalae</taxon>
        <taxon>rosids</taxon>
        <taxon>fabids</taxon>
        <taxon>Malpighiales</taxon>
        <taxon>Salicaceae</taxon>
        <taxon>Saliceae</taxon>
        <taxon>Salix</taxon>
    </lineage>
</organism>
<dbReference type="InterPro" id="IPR035595">
    <property type="entry name" value="UDP_glycos_trans_CS"/>
</dbReference>
<dbReference type="EMBL" id="CAADRP010000269">
    <property type="protein sequence ID" value="VFU26062.1"/>
    <property type="molecule type" value="Genomic_DNA"/>
</dbReference>
<dbReference type="CDD" id="cd03784">
    <property type="entry name" value="GT1_Gtf-like"/>
    <property type="match status" value="1"/>
</dbReference>
<evidence type="ECO:0000313" key="8">
    <source>
        <dbReference type="EMBL" id="VFU26062.1"/>
    </source>
</evidence>
<evidence type="ECO:0000256" key="4">
    <source>
        <dbReference type="ARBA" id="ARBA00022679"/>
    </source>
</evidence>
<dbReference type="GO" id="GO:0047213">
    <property type="term" value="F:anthocyanidin 3-O-glucosyltransferase activity"/>
    <property type="evidence" value="ECO:0007669"/>
    <property type="project" value="UniProtKB-EC"/>
</dbReference>
<comment type="catalytic activity">
    <reaction evidence="5">
        <text>an anthocyanidin + UDP-alpha-D-glucose + H(+) = an anthocyanidin 3-O-beta-D-glucoside + UDP</text>
        <dbReference type="Rhea" id="RHEA:20093"/>
        <dbReference type="ChEBI" id="CHEBI:15378"/>
        <dbReference type="ChEBI" id="CHEBI:16307"/>
        <dbReference type="ChEBI" id="CHEBI:58223"/>
        <dbReference type="ChEBI" id="CHEBI:58885"/>
        <dbReference type="ChEBI" id="CHEBI:143576"/>
        <dbReference type="EC" id="2.4.1.115"/>
    </reaction>
</comment>
<dbReference type="Pfam" id="PF00201">
    <property type="entry name" value="UDPGT"/>
    <property type="match status" value="1"/>
</dbReference>
<evidence type="ECO:0000256" key="6">
    <source>
        <dbReference type="RuleBase" id="RU003718"/>
    </source>
</evidence>
<sequence>MKEHKQKRERESHTMPSALSSHVVIFPFMAQGHTLPLLDLSKALSQQQIKVTIITTPSNAKSMAKTISNHPTISLVEIPFPTVDGLPKDCENTSQLPSMEFHLSFSPCHQTTPKALRASPTNHDFFLGWTLASCQAFGVPRLVFHGMGILSMSITKSTWFSCTTTGINGRSTYQDHDEMFYQFIQEVGEADAKSWGVVVNSFEELEKSHIPAFESFYINGAKAWCLGPLCLYGKMGSNKSTNQNHSCTSTQWLAEQVTPYSVIYVSFGTQADVSDSQLDEVAFALEESGFPFLWAVRSKTWSLPAGLEEKVKGRGLIVREWVDQSQILSHRAIGGFLSHCGWNSVLESVSAGVPVLAWPMIAEQSLNAKFLVDGLGAGISVKRVQNPVAKILVSRQDICEGVEELMGGSRGRSARERVQALGRVARRAVQKGGSSHDNLNKLIDKLRVSM</sequence>
<dbReference type="SUPFAM" id="SSF53756">
    <property type="entry name" value="UDP-Glycosyltransferase/glycogen phosphorylase"/>
    <property type="match status" value="1"/>
</dbReference>
<gene>
    <name evidence="8" type="ORF">SVIM_LOCUS65534</name>
</gene>
<dbReference type="AlphaFoldDB" id="A0A6N2KC85"/>